<name>A0ABW7N5E0_9BACT</name>
<dbReference type="Pfam" id="PF00082">
    <property type="entry name" value="Peptidase_S8"/>
    <property type="match status" value="1"/>
</dbReference>
<dbReference type="Gene3D" id="2.60.120.380">
    <property type="match status" value="1"/>
</dbReference>
<proteinExistence type="inferred from homology"/>
<comment type="caution">
    <text evidence="2">Lacks conserved residue(s) required for the propagation of feature annotation.</text>
</comment>
<dbReference type="PROSITE" id="PS51892">
    <property type="entry name" value="SUBTILASE"/>
    <property type="match status" value="1"/>
</dbReference>
<reference evidence="4 5" key="1">
    <citation type="journal article" date="2013" name="Int. J. Syst. Evol. Microbiol.">
        <title>Marinoscillum luteum sp. nov., isolated from marine sediment.</title>
        <authorList>
            <person name="Cha I.T."/>
            <person name="Park S.J."/>
            <person name="Kim S.J."/>
            <person name="Kim J.G."/>
            <person name="Jung M.Y."/>
            <person name="Shin K.S."/>
            <person name="Kwon K.K."/>
            <person name="Yang S.H."/>
            <person name="Seo Y.S."/>
            <person name="Rhee S.K."/>
        </authorList>
    </citation>
    <scope>NUCLEOTIDE SEQUENCE [LARGE SCALE GENOMIC DNA]</scope>
    <source>
        <strain evidence="4 5">KCTC 23939</strain>
    </source>
</reference>
<dbReference type="Gene3D" id="3.40.50.200">
    <property type="entry name" value="Peptidase S8/S53 domain"/>
    <property type="match status" value="1"/>
</dbReference>
<evidence type="ECO:0000259" key="3">
    <source>
        <dbReference type="Pfam" id="PF00082"/>
    </source>
</evidence>
<keyword evidence="5" id="KW-1185">Reference proteome</keyword>
<dbReference type="PANTHER" id="PTHR43399">
    <property type="entry name" value="SUBTILISIN-RELATED"/>
    <property type="match status" value="1"/>
</dbReference>
<dbReference type="NCBIfam" id="TIGR04183">
    <property type="entry name" value="Por_Secre_tail"/>
    <property type="match status" value="1"/>
</dbReference>
<comment type="caution">
    <text evidence="4">The sequence shown here is derived from an EMBL/GenBank/DDBJ whole genome shotgun (WGS) entry which is preliminary data.</text>
</comment>
<organism evidence="4 5">
    <name type="scientific">Marinoscillum luteum</name>
    <dbReference type="NCBI Taxonomy" id="861051"/>
    <lineage>
        <taxon>Bacteria</taxon>
        <taxon>Pseudomonadati</taxon>
        <taxon>Bacteroidota</taxon>
        <taxon>Cytophagia</taxon>
        <taxon>Cytophagales</taxon>
        <taxon>Reichenbachiellaceae</taxon>
        <taxon>Marinoscillum</taxon>
    </lineage>
</organism>
<dbReference type="InterPro" id="IPR036852">
    <property type="entry name" value="Peptidase_S8/S53_dom_sf"/>
</dbReference>
<dbReference type="Proteomes" id="UP001610063">
    <property type="component" value="Unassembled WGS sequence"/>
</dbReference>
<dbReference type="InterPro" id="IPR051048">
    <property type="entry name" value="Peptidase_S8/S53_subtilisin"/>
</dbReference>
<dbReference type="SUPFAM" id="SSF52743">
    <property type="entry name" value="Subtilisin-like"/>
    <property type="match status" value="1"/>
</dbReference>
<gene>
    <name evidence="4" type="ORF">ACHKAR_02390</name>
</gene>
<dbReference type="GO" id="GO:0016787">
    <property type="term" value="F:hydrolase activity"/>
    <property type="evidence" value="ECO:0007669"/>
    <property type="project" value="UniProtKB-KW"/>
</dbReference>
<dbReference type="EC" id="3.4.-.-" evidence="4"/>
<dbReference type="InterPro" id="IPR026444">
    <property type="entry name" value="Secre_tail"/>
</dbReference>
<evidence type="ECO:0000313" key="5">
    <source>
        <dbReference type="Proteomes" id="UP001610063"/>
    </source>
</evidence>
<dbReference type="EMBL" id="JBIPKE010000011">
    <property type="protein sequence ID" value="MFH6982265.1"/>
    <property type="molecule type" value="Genomic_DNA"/>
</dbReference>
<dbReference type="InterPro" id="IPR008979">
    <property type="entry name" value="Galactose-bd-like_sf"/>
</dbReference>
<protein>
    <submittedName>
        <fullName evidence="4">S8 family peptidase</fullName>
        <ecNumber evidence="4">3.4.-.-</ecNumber>
    </submittedName>
</protein>
<accession>A0ABW7N5E0</accession>
<dbReference type="InterPro" id="IPR000209">
    <property type="entry name" value="Peptidase_S8/S53_dom"/>
</dbReference>
<keyword evidence="4" id="KW-0378">Hydrolase</keyword>
<dbReference type="SUPFAM" id="SSF49785">
    <property type="entry name" value="Galactose-binding domain-like"/>
    <property type="match status" value="1"/>
</dbReference>
<evidence type="ECO:0000256" key="2">
    <source>
        <dbReference type="PROSITE-ProRule" id="PRU01240"/>
    </source>
</evidence>
<comment type="similarity">
    <text evidence="1 2">Belongs to the peptidase S8 family.</text>
</comment>
<feature type="domain" description="Peptidase S8/S53" evidence="3">
    <location>
        <begin position="229"/>
        <end position="448"/>
    </location>
</feature>
<evidence type="ECO:0000313" key="4">
    <source>
        <dbReference type="EMBL" id="MFH6982265.1"/>
    </source>
</evidence>
<dbReference type="PANTHER" id="PTHR43399:SF4">
    <property type="entry name" value="CELL WALL-ASSOCIATED PROTEASE"/>
    <property type="match status" value="1"/>
</dbReference>
<dbReference type="RefSeq" id="WP_395416017.1">
    <property type="nucleotide sequence ID" value="NZ_JBIPKE010000011.1"/>
</dbReference>
<sequence length="942" mass="104948">MIKVPVYLVLTLLCFYAEGQIVSGESRREKNLEETVSKSEKQGLSTLEVTLRGQQGKDYLRDTSNQILRRTGQNSYIIRQQKEQKNNLYGISEVEANNLWKLQFRDYLTMPDDWVTYVIKSSSIDILPFLENFGNVEIIDRSRKLFTLKTLNRHLPEIVQNREVLFVSRESLEPVTESRVIDLNLNPNRVNKLHNFFPLLNGSGTTLSIQEDRFDPTDIDLIGRTHISDKSSLEMSQHATEMATIVGGAGNSFITGRGVSPAVQLSSSGFNNVLPQSDLYYQKRGISVQNHSYGTSIESFYGLQAEAFDQNAVRNPTLLHVLSSGNQGSLTAHVGLYAGVNGFSNITGNFKMAKNTLIVGAVDTVGHRLEFSSRGPAYDGRIKPEVVSYSMYGSSNAAALVSGTVSLLQEQFSNAYGYQPTSALIKALLINGADDFGEVGPDHVTGFGGINAWKSMQSLLSGNFVSSSVTQDEISTFELFIPENAINLKITLVWIDPPAHPGDAIALINDLDLELIDPEGAIYRPWVLNTAPDSLALSLPAVRGADHLNNIEQISLSTPQAGTYTLNINGEGLLTPSQSFEVVYDWDTLNTFEWDYPTGSDNFPYNGETTTYFRWQSTFGSKTGTLEYQMVGQSEWQMIEEDLTLENGHFRWSSLPDDLTGMARARMSIDEAQYETEVFTISRRLNASVGFNCGDSLMLQWPMQDLSTQYRVSTLGESHLELLSVVTDTFLLLNGENLTSNHFSIQPVSSTGDTYLPSYTFDYTIQGAGCFLSSFFQEVVLEEGIYLNLTLSTTYGVKKIVFERRIGDNFERVGELVHPESTSIRLLDPQPRQGHNEHRVTLHFQNGQSLSQTASNTYYLTEKPILIFPNPLSNTSFLNVYTRAFDSAAPVFHLYDRGGALILRHTLLTSQESVPIIGVRSGLYFYRIEAGNQSFNGKLIIQ</sequence>
<evidence type="ECO:0000256" key="1">
    <source>
        <dbReference type="ARBA" id="ARBA00011073"/>
    </source>
</evidence>